<dbReference type="AlphaFoldDB" id="R7UWI0"/>
<dbReference type="Proteomes" id="UP000014760">
    <property type="component" value="Unassembled WGS sequence"/>
</dbReference>
<accession>R7UWI0</accession>
<reference evidence="1 3" key="2">
    <citation type="journal article" date="2013" name="Nature">
        <title>Insights into bilaterian evolution from three spiralian genomes.</title>
        <authorList>
            <person name="Simakov O."/>
            <person name="Marletaz F."/>
            <person name="Cho S.J."/>
            <person name="Edsinger-Gonzales E."/>
            <person name="Havlak P."/>
            <person name="Hellsten U."/>
            <person name="Kuo D.H."/>
            <person name="Larsson T."/>
            <person name="Lv J."/>
            <person name="Arendt D."/>
            <person name="Savage R."/>
            <person name="Osoegawa K."/>
            <person name="de Jong P."/>
            <person name="Grimwood J."/>
            <person name="Chapman J.A."/>
            <person name="Shapiro H."/>
            <person name="Aerts A."/>
            <person name="Otillar R.P."/>
            <person name="Terry A.Y."/>
            <person name="Boore J.L."/>
            <person name="Grigoriev I.V."/>
            <person name="Lindberg D.R."/>
            <person name="Seaver E.C."/>
            <person name="Weisblat D.A."/>
            <person name="Putnam N.H."/>
            <person name="Rokhsar D.S."/>
        </authorList>
    </citation>
    <scope>NUCLEOTIDE SEQUENCE</scope>
    <source>
        <strain evidence="1 3">I ESC-2004</strain>
    </source>
</reference>
<name>R7UWI0_CAPTE</name>
<evidence type="ECO:0000313" key="1">
    <source>
        <dbReference type="EMBL" id="ELU10978.1"/>
    </source>
</evidence>
<reference evidence="3" key="1">
    <citation type="submission" date="2012-12" db="EMBL/GenBank/DDBJ databases">
        <authorList>
            <person name="Hellsten U."/>
            <person name="Grimwood J."/>
            <person name="Chapman J.A."/>
            <person name="Shapiro H."/>
            <person name="Aerts A."/>
            <person name="Otillar R.P."/>
            <person name="Terry A.Y."/>
            <person name="Boore J.L."/>
            <person name="Simakov O."/>
            <person name="Marletaz F."/>
            <person name="Cho S.-J."/>
            <person name="Edsinger-Gonzales E."/>
            <person name="Havlak P."/>
            <person name="Kuo D.-H."/>
            <person name="Larsson T."/>
            <person name="Lv J."/>
            <person name="Arendt D."/>
            <person name="Savage R."/>
            <person name="Osoegawa K."/>
            <person name="de Jong P."/>
            <person name="Lindberg D.R."/>
            <person name="Seaver E.C."/>
            <person name="Weisblat D.A."/>
            <person name="Putnam N.H."/>
            <person name="Grigoriev I.V."/>
            <person name="Rokhsar D.S."/>
        </authorList>
    </citation>
    <scope>NUCLEOTIDE SEQUENCE</scope>
    <source>
        <strain evidence="3">I ESC-2004</strain>
    </source>
</reference>
<dbReference type="EMBL" id="KB297073">
    <property type="protein sequence ID" value="ELU10978.1"/>
    <property type="molecule type" value="Genomic_DNA"/>
</dbReference>
<dbReference type="EMBL" id="AMQN01040791">
    <property type="status" value="NOT_ANNOTATED_CDS"/>
    <property type="molecule type" value="Genomic_DNA"/>
</dbReference>
<evidence type="ECO:0000313" key="3">
    <source>
        <dbReference type="Proteomes" id="UP000014760"/>
    </source>
</evidence>
<proteinExistence type="predicted"/>
<feature type="non-terminal residue" evidence="1">
    <location>
        <position position="353"/>
    </location>
</feature>
<organism evidence="1">
    <name type="scientific">Capitella teleta</name>
    <name type="common">Polychaete worm</name>
    <dbReference type="NCBI Taxonomy" id="283909"/>
    <lineage>
        <taxon>Eukaryota</taxon>
        <taxon>Metazoa</taxon>
        <taxon>Spiralia</taxon>
        <taxon>Lophotrochozoa</taxon>
        <taxon>Annelida</taxon>
        <taxon>Polychaeta</taxon>
        <taxon>Sedentaria</taxon>
        <taxon>Scolecida</taxon>
        <taxon>Capitellidae</taxon>
        <taxon>Capitella</taxon>
    </lineage>
</organism>
<keyword evidence="3" id="KW-1185">Reference proteome</keyword>
<sequence>MEAIEFEGRLEKYKPALIAWLDTVNRTRLADYSSVQINDEDFPPTIIAYLFFGEPEKAIKLAKLMLHDNVRANMGFECIQRILTSFEFMSERLRVNNSLHANFTQAEGMRDILGVLQELATDVHQQDKVIDGFVPGLISDIVMRRESIDHLLAWISDCATKNAADLEAEENCDNQDKKECSINPCVKNKGGEKATPFNEKNNKRENVCGEVLGACLEEKSFQLHQGIDKCIQDFHAGRPILQIQNELVLLESKLVPVDIARARYALADLTISKLYEHLKFVSDSTLTIKAFRWFDKLVCDNQALIDEFSEELVVLRKKEKEVKTNWSSFVDELVDIKKLYSKRGRLICKVAGK</sequence>
<evidence type="ECO:0000313" key="2">
    <source>
        <dbReference type="EnsemblMetazoa" id="CapteP205805"/>
    </source>
</evidence>
<protein>
    <submittedName>
        <fullName evidence="1 2">Uncharacterized protein</fullName>
    </submittedName>
</protein>
<gene>
    <name evidence="1" type="ORF">CAPTEDRAFT_205805</name>
</gene>
<dbReference type="EnsemblMetazoa" id="CapteT205805">
    <property type="protein sequence ID" value="CapteP205805"/>
    <property type="gene ID" value="CapteG205805"/>
</dbReference>
<dbReference type="HOGENOM" id="CLU_786600_0_0_1"/>
<reference evidence="2" key="3">
    <citation type="submission" date="2015-06" db="UniProtKB">
        <authorList>
            <consortium name="EnsemblMetazoa"/>
        </authorList>
    </citation>
    <scope>IDENTIFICATION</scope>
</reference>